<protein>
    <submittedName>
        <fullName evidence="5">AraC family transcriptional regulator</fullName>
    </submittedName>
</protein>
<dbReference type="InterPro" id="IPR018060">
    <property type="entry name" value="HTH_AraC"/>
</dbReference>
<dbReference type="GO" id="GO:0043565">
    <property type="term" value="F:sequence-specific DNA binding"/>
    <property type="evidence" value="ECO:0007669"/>
    <property type="project" value="InterPro"/>
</dbReference>
<dbReference type="GO" id="GO:0003700">
    <property type="term" value="F:DNA-binding transcription factor activity"/>
    <property type="evidence" value="ECO:0007669"/>
    <property type="project" value="InterPro"/>
</dbReference>
<gene>
    <name evidence="5" type="ORF">ABOZ73_18460</name>
</gene>
<dbReference type="PANTHER" id="PTHR43436">
    <property type="entry name" value="ARAC-FAMILY TRANSCRIPTIONAL REGULATOR"/>
    <property type="match status" value="1"/>
</dbReference>
<feature type="domain" description="HTH araC/xylS-type" evidence="4">
    <location>
        <begin position="167"/>
        <end position="265"/>
    </location>
</feature>
<evidence type="ECO:0000256" key="1">
    <source>
        <dbReference type="ARBA" id="ARBA00023015"/>
    </source>
</evidence>
<dbReference type="InterPro" id="IPR009594">
    <property type="entry name" value="Tscrpt_reg_HTH_AraC_N"/>
</dbReference>
<evidence type="ECO:0000256" key="3">
    <source>
        <dbReference type="ARBA" id="ARBA00023163"/>
    </source>
</evidence>
<dbReference type="SMART" id="SM00342">
    <property type="entry name" value="HTH_ARAC"/>
    <property type="match status" value="1"/>
</dbReference>
<dbReference type="EMBL" id="CP158375">
    <property type="protein sequence ID" value="XDO96723.1"/>
    <property type="molecule type" value="Genomic_DNA"/>
</dbReference>
<dbReference type="InterPro" id="IPR018062">
    <property type="entry name" value="HTH_AraC-typ_CS"/>
</dbReference>
<keyword evidence="2" id="KW-0238">DNA-binding</keyword>
<reference evidence="5" key="1">
    <citation type="submission" date="2024-06" db="EMBL/GenBank/DDBJ databases">
        <title>Caulobacter inopinatus, sp. nov.</title>
        <authorList>
            <person name="Donachie S.P."/>
        </authorList>
    </citation>
    <scope>NUCLEOTIDE SEQUENCE</scope>
    <source>
        <strain evidence="5">73W</strain>
    </source>
</reference>
<dbReference type="Pfam" id="PF12833">
    <property type="entry name" value="HTH_18"/>
    <property type="match status" value="1"/>
</dbReference>
<evidence type="ECO:0000256" key="2">
    <source>
        <dbReference type="ARBA" id="ARBA00023125"/>
    </source>
</evidence>
<evidence type="ECO:0000259" key="4">
    <source>
        <dbReference type="PROSITE" id="PS01124"/>
    </source>
</evidence>
<proteinExistence type="predicted"/>
<sequence>MAGVHLLRAFHRPPSIRRFYNPQLCVVLQGAKQMMIGEETLDYRAMEALMVSIELPASGRIVDASPTEPFIGIVIELDLGAMRDVLEHMDAPPIPTSRSASGAFVTTIDEALGECVLRLLRLADTPKAVPILYPSIMREIYYWLLSGPHGGDVCKKALPNSHTDRICKSILVLRTNYAETLRVEELAESAGMSPSSFHQHFKALTSMSPIQFQKQLRLLEARRLMVSNAANVAEAAYQVGYESPSQFSREYARAFGVAPKRDATNLRAVPG</sequence>
<name>A0AB39KTU2_9CAUL</name>
<dbReference type="Pfam" id="PF06719">
    <property type="entry name" value="AraC_N"/>
    <property type="match status" value="1"/>
</dbReference>
<dbReference type="InterPro" id="IPR009057">
    <property type="entry name" value="Homeodomain-like_sf"/>
</dbReference>
<dbReference type="SUPFAM" id="SSF46689">
    <property type="entry name" value="Homeodomain-like"/>
    <property type="match status" value="2"/>
</dbReference>
<dbReference type="PROSITE" id="PS00041">
    <property type="entry name" value="HTH_ARAC_FAMILY_1"/>
    <property type="match status" value="1"/>
</dbReference>
<dbReference type="PANTHER" id="PTHR43436:SF1">
    <property type="entry name" value="TRANSCRIPTIONAL REGULATORY PROTEIN"/>
    <property type="match status" value="1"/>
</dbReference>
<dbReference type="Gene3D" id="1.10.10.60">
    <property type="entry name" value="Homeodomain-like"/>
    <property type="match status" value="2"/>
</dbReference>
<dbReference type="AlphaFoldDB" id="A0AB39KTU2"/>
<organism evidence="5">
    <name type="scientific">Caulobacter sp. 73W</name>
    <dbReference type="NCBI Taxonomy" id="3161137"/>
    <lineage>
        <taxon>Bacteria</taxon>
        <taxon>Pseudomonadati</taxon>
        <taxon>Pseudomonadota</taxon>
        <taxon>Alphaproteobacteria</taxon>
        <taxon>Caulobacterales</taxon>
        <taxon>Caulobacteraceae</taxon>
        <taxon>Caulobacter</taxon>
    </lineage>
</organism>
<evidence type="ECO:0000313" key="5">
    <source>
        <dbReference type="EMBL" id="XDO96723.1"/>
    </source>
</evidence>
<keyword evidence="3" id="KW-0804">Transcription</keyword>
<dbReference type="PROSITE" id="PS01124">
    <property type="entry name" value="HTH_ARAC_FAMILY_2"/>
    <property type="match status" value="1"/>
</dbReference>
<dbReference type="RefSeq" id="WP_369059563.1">
    <property type="nucleotide sequence ID" value="NZ_CP158375.1"/>
</dbReference>
<accession>A0AB39KTU2</accession>
<keyword evidence="1" id="KW-0805">Transcription regulation</keyword>